<keyword evidence="1" id="KW-1133">Transmembrane helix</keyword>
<gene>
    <name evidence="2" type="ORF">ATY41_10285</name>
</gene>
<feature type="transmembrane region" description="Helical" evidence="1">
    <location>
        <begin position="12"/>
        <end position="31"/>
    </location>
</feature>
<keyword evidence="1" id="KW-0472">Membrane</keyword>
<keyword evidence="1" id="KW-0812">Transmembrane</keyword>
<dbReference type="AlphaFoldDB" id="A0A1E2SKA4"/>
<reference evidence="2 3" key="1">
    <citation type="submission" date="2015-11" db="EMBL/GenBank/DDBJ databases">
        <authorList>
            <person name="Zhang Y."/>
            <person name="Guo Z."/>
        </authorList>
    </citation>
    <scope>NUCLEOTIDE SEQUENCE [LARGE SCALE GENOMIC DNA]</scope>
    <source>
        <strain evidence="3">gdw1</strain>
    </source>
</reference>
<accession>A0A1E2SKA4</accession>
<sequence length="104" mass="10928">MILEYTLSGVLYSVGIGVQRLLLPAMLVVTLRTTQDKVGFLIAALAAGGIVGGLVVGRLRILSPTSWYVAITLAEVPLWLATLWSPSLSVLVVLLGLLGVLKSA</sequence>
<feature type="transmembrane region" description="Helical" evidence="1">
    <location>
        <begin position="76"/>
        <end position="101"/>
    </location>
</feature>
<evidence type="ECO:0000313" key="3">
    <source>
        <dbReference type="Proteomes" id="UP000094426"/>
    </source>
</evidence>
<comment type="caution">
    <text evidence="2">The sequence shown here is derived from an EMBL/GenBank/DDBJ whole genome shotgun (WGS) entry which is preliminary data.</text>
</comment>
<dbReference type="Proteomes" id="UP000094426">
    <property type="component" value="Unassembled WGS sequence"/>
</dbReference>
<feature type="transmembrane region" description="Helical" evidence="1">
    <location>
        <begin position="38"/>
        <end position="56"/>
    </location>
</feature>
<evidence type="ECO:0000256" key="1">
    <source>
        <dbReference type="SAM" id="Phobius"/>
    </source>
</evidence>
<proteinExistence type="predicted"/>
<protein>
    <submittedName>
        <fullName evidence="2">Uncharacterized protein</fullName>
    </submittedName>
</protein>
<name>A0A1E2SKA4_LEIXY</name>
<organism evidence="2 3">
    <name type="scientific">Leifsonia xyli subsp. xyli</name>
    <dbReference type="NCBI Taxonomy" id="59736"/>
    <lineage>
        <taxon>Bacteria</taxon>
        <taxon>Bacillati</taxon>
        <taxon>Actinomycetota</taxon>
        <taxon>Actinomycetes</taxon>
        <taxon>Micrococcales</taxon>
        <taxon>Microbacteriaceae</taxon>
        <taxon>Leifsonia</taxon>
    </lineage>
</organism>
<evidence type="ECO:0000313" key="2">
    <source>
        <dbReference type="EMBL" id="ODA90286.1"/>
    </source>
</evidence>
<dbReference type="EMBL" id="LNZG01000014">
    <property type="protein sequence ID" value="ODA90286.1"/>
    <property type="molecule type" value="Genomic_DNA"/>
</dbReference>